<dbReference type="PANTHER" id="PTHR30435">
    <property type="entry name" value="FLAGELLAR PROTEIN"/>
    <property type="match status" value="1"/>
</dbReference>
<keyword evidence="4" id="KW-0282">Flagellum</keyword>
<organism evidence="4 5">
    <name type="scientific">Lapillicoccus jejuensis</name>
    <dbReference type="NCBI Taxonomy" id="402171"/>
    <lineage>
        <taxon>Bacteria</taxon>
        <taxon>Bacillati</taxon>
        <taxon>Actinomycetota</taxon>
        <taxon>Actinomycetes</taxon>
        <taxon>Micrococcales</taxon>
        <taxon>Intrasporangiaceae</taxon>
        <taxon>Lapillicoccus</taxon>
    </lineage>
</organism>
<reference evidence="4 5" key="1">
    <citation type="submission" date="2019-06" db="EMBL/GenBank/DDBJ databases">
        <title>Sequencing the genomes of 1000 actinobacteria strains.</title>
        <authorList>
            <person name="Klenk H.-P."/>
        </authorList>
    </citation>
    <scope>NUCLEOTIDE SEQUENCE [LARGE SCALE GENOMIC DNA]</scope>
    <source>
        <strain evidence="4 5">DSM 18607</strain>
    </source>
</reference>
<dbReference type="AlphaFoldDB" id="A0A542E487"/>
<dbReference type="PANTHER" id="PTHR30435:SF19">
    <property type="entry name" value="FLAGELLAR BASAL-BODY ROD PROTEIN FLGG"/>
    <property type="match status" value="1"/>
</dbReference>
<evidence type="ECO:0000259" key="3">
    <source>
        <dbReference type="Pfam" id="PF06429"/>
    </source>
</evidence>
<dbReference type="GO" id="GO:0071978">
    <property type="term" value="P:bacterial-type flagellum-dependent swarming motility"/>
    <property type="evidence" value="ECO:0007669"/>
    <property type="project" value="TreeGrafter"/>
</dbReference>
<accession>A0A542E487</accession>
<dbReference type="EMBL" id="VFMN01000001">
    <property type="protein sequence ID" value="TQJ10168.1"/>
    <property type="molecule type" value="Genomic_DNA"/>
</dbReference>
<evidence type="ECO:0000313" key="5">
    <source>
        <dbReference type="Proteomes" id="UP000317893"/>
    </source>
</evidence>
<dbReference type="OrthoDB" id="9794148at2"/>
<dbReference type="InterPro" id="IPR001444">
    <property type="entry name" value="Flag_bb_rod_N"/>
</dbReference>
<feature type="domain" description="Flagellar basal body rod protein N-terminal" evidence="2">
    <location>
        <begin position="7"/>
        <end position="34"/>
    </location>
</feature>
<keyword evidence="5" id="KW-1185">Reference proteome</keyword>
<dbReference type="GO" id="GO:0009288">
    <property type="term" value="C:bacterial-type flagellum"/>
    <property type="evidence" value="ECO:0007669"/>
    <property type="project" value="TreeGrafter"/>
</dbReference>
<comment type="similarity">
    <text evidence="1">Belongs to the flagella basal body rod proteins family.</text>
</comment>
<dbReference type="InterPro" id="IPR010930">
    <property type="entry name" value="Flg_bb/hook_C_dom"/>
</dbReference>
<evidence type="ECO:0000256" key="1">
    <source>
        <dbReference type="ARBA" id="ARBA00009677"/>
    </source>
</evidence>
<keyword evidence="4" id="KW-0969">Cilium</keyword>
<evidence type="ECO:0000313" key="4">
    <source>
        <dbReference type="EMBL" id="TQJ10168.1"/>
    </source>
</evidence>
<name>A0A542E487_9MICO</name>
<proteinExistence type="inferred from homology"/>
<dbReference type="RefSeq" id="WP_141849431.1">
    <property type="nucleotide sequence ID" value="NZ_BAAAPR010000022.1"/>
</dbReference>
<dbReference type="InterPro" id="IPR019776">
    <property type="entry name" value="Flagellar_basal_body_rod_CS"/>
</dbReference>
<keyword evidence="4" id="KW-0966">Cell projection</keyword>
<dbReference type="Proteomes" id="UP000317893">
    <property type="component" value="Unassembled WGS sequence"/>
</dbReference>
<feature type="domain" description="Flagellar basal-body/hook protein C-terminal" evidence="3">
    <location>
        <begin position="92"/>
        <end position="127"/>
    </location>
</feature>
<evidence type="ECO:0000259" key="2">
    <source>
        <dbReference type="Pfam" id="PF00460"/>
    </source>
</evidence>
<dbReference type="Pfam" id="PF00460">
    <property type="entry name" value="Flg_bb_rod"/>
    <property type="match status" value="1"/>
</dbReference>
<protein>
    <submittedName>
        <fullName evidence="4">Flagellar basal-body rod protein FlgC</fullName>
    </submittedName>
</protein>
<dbReference type="PROSITE" id="PS00588">
    <property type="entry name" value="FLAGELLA_BB_ROD"/>
    <property type="match status" value="1"/>
</dbReference>
<dbReference type="Pfam" id="PF06429">
    <property type="entry name" value="Flg_bbr_C"/>
    <property type="match status" value="1"/>
</dbReference>
<sequence length="131" mass="13655">MSAFDMLRIAGTGLGVHQTWLDALADNIANANTVRRTSQSAYQAKMVEATSLANGGVGVSGIAVSSAQGRLVNMPDSPLADANGNVRLPDMDMASQMTQLVIAQRGFQASVQVTKNAQETYSSALQIGRGA</sequence>
<comment type="caution">
    <text evidence="4">The sequence shown here is derived from an EMBL/GenBank/DDBJ whole genome shotgun (WGS) entry which is preliminary data.</text>
</comment>
<gene>
    <name evidence="4" type="ORF">FB458_3287</name>
</gene>